<organism evidence="2 3">
    <name type="scientific">Puccinia graminis f. sp. tritici</name>
    <dbReference type="NCBI Taxonomy" id="56615"/>
    <lineage>
        <taxon>Eukaryota</taxon>
        <taxon>Fungi</taxon>
        <taxon>Dikarya</taxon>
        <taxon>Basidiomycota</taxon>
        <taxon>Pucciniomycotina</taxon>
        <taxon>Pucciniomycetes</taxon>
        <taxon>Pucciniales</taxon>
        <taxon>Pucciniaceae</taxon>
        <taxon>Puccinia</taxon>
    </lineage>
</organism>
<accession>A0A5B0ME22</accession>
<keyword evidence="3" id="KW-1185">Reference proteome</keyword>
<dbReference type="EMBL" id="VSWC01000157">
    <property type="protein sequence ID" value="KAA1075125.1"/>
    <property type="molecule type" value="Genomic_DNA"/>
</dbReference>
<dbReference type="AlphaFoldDB" id="A0A5B0ME22"/>
<protein>
    <submittedName>
        <fullName evidence="2">Uncharacterized protein</fullName>
    </submittedName>
</protein>
<gene>
    <name evidence="2" type="ORF">PGT21_029583</name>
</gene>
<evidence type="ECO:0000313" key="3">
    <source>
        <dbReference type="Proteomes" id="UP000324748"/>
    </source>
</evidence>
<proteinExistence type="predicted"/>
<reference evidence="2 3" key="1">
    <citation type="submission" date="2019-05" db="EMBL/GenBank/DDBJ databases">
        <title>Emergence of the Ug99 lineage of the wheat stem rust pathogen through somatic hybridization.</title>
        <authorList>
            <person name="Li F."/>
            <person name="Upadhyaya N.M."/>
            <person name="Sperschneider J."/>
            <person name="Matny O."/>
            <person name="Nguyen-Phuc H."/>
            <person name="Mago R."/>
            <person name="Raley C."/>
            <person name="Miller M.E."/>
            <person name="Silverstein K.A.T."/>
            <person name="Henningsen E."/>
            <person name="Hirsch C.D."/>
            <person name="Visser B."/>
            <person name="Pretorius Z.A."/>
            <person name="Steffenson B.J."/>
            <person name="Schwessinger B."/>
            <person name="Dodds P.N."/>
            <person name="Figueroa M."/>
        </authorList>
    </citation>
    <scope>NUCLEOTIDE SEQUENCE [LARGE SCALE GENOMIC DNA]</scope>
    <source>
        <strain evidence="2">21-0</strain>
    </source>
</reference>
<name>A0A5B0ME22_PUCGR</name>
<feature type="compositionally biased region" description="Low complexity" evidence="1">
    <location>
        <begin position="9"/>
        <end position="22"/>
    </location>
</feature>
<evidence type="ECO:0000256" key="1">
    <source>
        <dbReference type="SAM" id="MobiDB-lite"/>
    </source>
</evidence>
<sequence>MPAPAFDDASIGSAASSSSHRSMPGSPQCPRQLKTVSDLVWIPRYFLDVIGFCACATNMIDELFGSDSKDLLCAVGFCVPGNTA</sequence>
<feature type="region of interest" description="Disordered" evidence="1">
    <location>
        <begin position="1"/>
        <end position="31"/>
    </location>
</feature>
<comment type="caution">
    <text evidence="2">The sequence shown here is derived from an EMBL/GenBank/DDBJ whole genome shotgun (WGS) entry which is preliminary data.</text>
</comment>
<dbReference type="Proteomes" id="UP000324748">
    <property type="component" value="Unassembled WGS sequence"/>
</dbReference>
<evidence type="ECO:0000313" key="2">
    <source>
        <dbReference type="EMBL" id="KAA1075125.1"/>
    </source>
</evidence>